<evidence type="ECO:0000259" key="2">
    <source>
        <dbReference type="Pfam" id="PF19783"/>
    </source>
</evidence>
<evidence type="ECO:0000313" key="4">
    <source>
        <dbReference type="Proteomes" id="UP001168579"/>
    </source>
</evidence>
<dbReference type="Pfam" id="PF19783">
    <property type="entry name" value="DUF6268"/>
    <property type="match status" value="1"/>
</dbReference>
<keyword evidence="1" id="KW-0472">Membrane</keyword>
<keyword evidence="4" id="KW-1185">Reference proteome</keyword>
<organism evidence="3 4">
    <name type="scientific">Maribacter confluentis</name>
    <dbReference type="NCBI Taxonomy" id="1656093"/>
    <lineage>
        <taxon>Bacteria</taxon>
        <taxon>Pseudomonadati</taxon>
        <taxon>Bacteroidota</taxon>
        <taxon>Flavobacteriia</taxon>
        <taxon>Flavobacteriales</taxon>
        <taxon>Flavobacteriaceae</taxon>
        <taxon>Maribacter</taxon>
    </lineage>
</organism>
<accession>A0ABT8RTE2</accession>
<gene>
    <name evidence="3" type="ORF">Q2T41_15095</name>
</gene>
<evidence type="ECO:0000313" key="3">
    <source>
        <dbReference type="EMBL" id="MDO1513985.1"/>
    </source>
</evidence>
<feature type="domain" description="DUF6268" evidence="2">
    <location>
        <begin position="61"/>
        <end position="308"/>
    </location>
</feature>
<evidence type="ECO:0000256" key="1">
    <source>
        <dbReference type="SAM" id="Phobius"/>
    </source>
</evidence>
<dbReference type="InterPro" id="IPR046235">
    <property type="entry name" value="DUF6268"/>
</dbReference>
<feature type="transmembrane region" description="Helical" evidence="1">
    <location>
        <begin position="22"/>
        <end position="40"/>
    </location>
</feature>
<sequence length="310" mass="35751">MFIFINKVLYGMSSSINACNKLLARLFFSIIMFFTFYTFGQTPDVFRIEYMLMPDNSANVETSRIKLVLNVPLAVRGKKDYVVLGAEYNRYNFEVPDNLFPNADDINKFHVVDVNLAYMYKLSENWRLVGVVTPRWSSNFVEELQQEDFNVNVTAGAYKNIKDVEKPYILVMGLSYNGTSPIDVPLPFLYFEKRFHKNWSYVLGAPKSGMKYFTKKGHFFQTELFLDGYYVNIQNNILLPGNNLSTDVSSTALLLTLGYQYKITKDMSVYLIGGHSLFQNGVLRDQERNDIFTLNDEAGLYFRTGFRIGI</sequence>
<comment type="caution">
    <text evidence="3">The sequence shown here is derived from an EMBL/GenBank/DDBJ whole genome shotgun (WGS) entry which is preliminary data.</text>
</comment>
<reference evidence="3" key="1">
    <citation type="journal article" date="2014" name="Int. J. Syst. Evol. Microbiol.">
        <title>Complete genome of a new Firmicutes species belonging to the dominant human colonic microbiota ('Ruminococcus bicirculans') reveals two chromosomes and a selective capacity to utilize plant glucans.</title>
        <authorList>
            <consortium name="NISC Comparative Sequencing Program"/>
            <person name="Wegmann U."/>
            <person name="Louis P."/>
            <person name="Goesmann A."/>
            <person name="Henrissat B."/>
            <person name="Duncan S.H."/>
            <person name="Flint H.J."/>
        </authorList>
    </citation>
    <scope>NUCLEOTIDE SEQUENCE</scope>
    <source>
        <strain evidence="3">CECT 8869</strain>
    </source>
</reference>
<keyword evidence="1" id="KW-0812">Transmembrane</keyword>
<dbReference type="EMBL" id="JAUKUC010000001">
    <property type="protein sequence ID" value="MDO1513985.1"/>
    <property type="molecule type" value="Genomic_DNA"/>
</dbReference>
<dbReference type="RefSeq" id="WP_304436753.1">
    <property type="nucleotide sequence ID" value="NZ_JAUKUC010000001.1"/>
</dbReference>
<protein>
    <submittedName>
        <fullName evidence="3">DUF6268 family outer membrane beta-barrel protein</fullName>
    </submittedName>
</protein>
<dbReference type="Proteomes" id="UP001168579">
    <property type="component" value="Unassembled WGS sequence"/>
</dbReference>
<proteinExistence type="predicted"/>
<reference evidence="3" key="2">
    <citation type="submission" date="2023-06" db="EMBL/GenBank/DDBJ databases">
        <authorList>
            <person name="Lucena T."/>
            <person name="Sun Q."/>
        </authorList>
    </citation>
    <scope>NUCLEOTIDE SEQUENCE</scope>
    <source>
        <strain evidence="3">CECT 8869</strain>
    </source>
</reference>
<keyword evidence="1" id="KW-1133">Transmembrane helix</keyword>
<name>A0ABT8RTE2_9FLAO</name>